<feature type="compositionally biased region" description="Basic and acidic residues" evidence="3">
    <location>
        <begin position="42"/>
        <end position="53"/>
    </location>
</feature>
<evidence type="ECO:0000259" key="4">
    <source>
        <dbReference type="PROSITE" id="PS51204"/>
    </source>
</evidence>
<name>A0A9X8DUB9_APHAT</name>
<dbReference type="Proteomes" id="UP000275652">
    <property type="component" value="Unassembled WGS sequence"/>
</dbReference>
<dbReference type="EMBL" id="QUTI01029820">
    <property type="protein sequence ID" value="RLO03944.1"/>
    <property type="molecule type" value="Genomic_DNA"/>
</dbReference>
<dbReference type="InterPro" id="IPR014012">
    <property type="entry name" value="HSA_dom"/>
</dbReference>
<dbReference type="GO" id="GO:0035267">
    <property type="term" value="C:NuA4 histone acetyltransferase complex"/>
    <property type="evidence" value="ECO:0007669"/>
    <property type="project" value="TreeGrafter"/>
</dbReference>
<dbReference type="Pfam" id="PF07529">
    <property type="entry name" value="HSA"/>
    <property type="match status" value="1"/>
</dbReference>
<evidence type="ECO:0000256" key="3">
    <source>
        <dbReference type="SAM" id="MobiDB-lite"/>
    </source>
</evidence>
<dbReference type="PROSITE" id="PS51204">
    <property type="entry name" value="HSA"/>
    <property type="match status" value="1"/>
</dbReference>
<sequence length="234" mass="26039">MDTDEEVENIDTVEEVNAPPVIPAAFVEDDSNAANVSRIRTNDAVDTYRRAPDEGTTTAEQEESSNAVVGDAVTPPTTPHNDIHRRKRSLDTTTTTNSHPADASMSVPLETPSSVIRSPPRKVLRSSTPGRQYQPPVVTTNVRYLGQQALLALDDKQLPKANAALRTGDSVALTDVLRTHTEKIHQLQKAPSKKRQLPRLKDPLRVKCHWDMLLEEMAWVAADFIEERHWKRAA</sequence>
<reference evidence="5 6" key="1">
    <citation type="journal article" date="2018" name="J. Invertebr. Pathol.">
        <title>New genotyping method for the causative agent of crayfish plague (Aphanomyces astaci) based on whole genome data.</title>
        <authorList>
            <person name="Minardi D."/>
            <person name="Studholme D.J."/>
            <person name="van der Giezen M."/>
            <person name="Pretto T."/>
            <person name="Oidtmann B."/>
        </authorList>
    </citation>
    <scope>NUCLEOTIDE SEQUENCE [LARGE SCALE GENOMIC DNA]</scope>
    <source>
        <strain evidence="5 6">KB13</strain>
    </source>
</reference>
<dbReference type="PANTHER" id="PTHR46459:SF1">
    <property type="entry name" value="E1A-BINDING PROTEIN P400"/>
    <property type="match status" value="1"/>
</dbReference>
<feature type="non-terminal residue" evidence="5">
    <location>
        <position position="234"/>
    </location>
</feature>
<accession>A0A9X8DUB9</accession>
<comment type="caution">
    <text evidence="5">The sequence shown here is derived from an EMBL/GenBank/DDBJ whole genome shotgun (WGS) entry which is preliminary data.</text>
</comment>
<dbReference type="GO" id="GO:0000812">
    <property type="term" value="C:Swr1 complex"/>
    <property type="evidence" value="ECO:0007669"/>
    <property type="project" value="TreeGrafter"/>
</dbReference>
<feature type="compositionally biased region" description="Polar residues" evidence="3">
    <location>
        <begin position="55"/>
        <end position="67"/>
    </location>
</feature>
<dbReference type="PANTHER" id="PTHR46459">
    <property type="entry name" value="E1A-BINDING PROTEIN P400-RELATED"/>
    <property type="match status" value="1"/>
</dbReference>
<dbReference type="AlphaFoldDB" id="A0A9X8DUB9"/>
<feature type="compositionally biased region" description="Polar residues" evidence="3">
    <location>
        <begin position="125"/>
        <end position="135"/>
    </location>
</feature>
<evidence type="ECO:0000313" key="6">
    <source>
        <dbReference type="Proteomes" id="UP000275652"/>
    </source>
</evidence>
<feature type="domain" description="HSA" evidence="4">
    <location>
        <begin position="197"/>
        <end position="234"/>
    </location>
</feature>
<organism evidence="5 6">
    <name type="scientific">Aphanomyces astaci</name>
    <name type="common">Crayfish plague agent</name>
    <dbReference type="NCBI Taxonomy" id="112090"/>
    <lineage>
        <taxon>Eukaryota</taxon>
        <taxon>Sar</taxon>
        <taxon>Stramenopiles</taxon>
        <taxon>Oomycota</taxon>
        <taxon>Saprolegniomycetes</taxon>
        <taxon>Saprolegniales</taxon>
        <taxon>Verrucalvaceae</taxon>
        <taxon>Aphanomyces</taxon>
    </lineage>
</organism>
<keyword evidence="2" id="KW-0539">Nucleus</keyword>
<protein>
    <recommendedName>
        <fullName evidence="4">HSA domain-containing protein</fullName>
    </recommendedName>
</protein>
<dbReference type="GO" id="GO:0003682">
    <property type="term" value="F:chromatin binding"/>
    <property type="evidence" value="ECO:0007669"/>
    <property type="project" value="TreeGrafter"/>
</dbReference>
<dbReference type="GO" id="GO:0006281">
    <property type="term" value="P:DNA repair"/>
    <property type="evidence" value="ECO:0007669"/>
    <property type="project" value="TreeGrafter"/>
</dbReference>
<comment type="subcellular location">
    <subcellularLocation>
        <location evidence="1">Nucleus</location>
    </subcellularLocation>
</comment>
<evidence type="ECO:0000256" key="1">
    <source>
        <dbReference type="ARBA" id="ARBA00004123"/>
    </source>
</evidence>
<gene>
    <name evidence="5" type="ORF">DYB28_016048</name>
</gene>
<proteinExistence type="predicted"/>
<evidence type="ECO:0000313" key="5">
    <source>
        <dbReference type="EMBL" id="RLO03944.1"/>
    </source>
</evidence>
<feature type="region of interest" description="Disordered" evidence="3">
    <location>
        <begin position="42"/>
        <end position="135"/>
    </location>
</feature>
<evidence type="ECO:0000256" key="2">
    <source>
        <dbReference type="ARBA" id="ARBA00023242"/>
    </source>
</evidence>